<dbReference type="EMBL" id="RQJO01000008">
    <property type="protein sequence ID" value="RRB04746.1"/>
    <property type="molecule type" value="Genomic_DNA"/>
</dbReference>
<keyword evidence="2" id="KW-1185">Reference proteome</keyword>
<protein>
    <submittedName>
        <fullName evidence="1">Thioredoxin</fullName>
    </submittedName>
</protein>
<dbReference type="Gene3D" id="3.40.30.10">
    <property type="entry name" value="Glutaredoxin"/>
    <property type="match status" value="1"/>
</dbReference>
<dbReference type="SUPFAM" id="SSF52833">
    <property type="entry name" value="Thioredoxin-like"/>
    <property type="match status" value="1"/>
</dbReference>
<evidence type="ECO:0000313" key="1">
    <source>
        <dbReference type="EMBL" id="RRB04746.1"/>
    </source>
</evidence>
<evidence type="ECO:0000313" key="2">
    <source>
        <dbReference type="Proteomes" id="UP000271925"/>
    </source>
</evidence>
<dbReference type="OrthoDB" id="964174at2"/>
<sequence length="116" mass="12987">MNQKPQFDFMNSTLFRPLIVPAKTAVLLVFVPNSIKQQAAVNQALEQVGKELGESIRITRVDGIIHPEVVLSFGIQRLPSFVLLKHGIEIWRYNGLPDAEELIGHLTTQLQEEAKG</sequence>
<organism evidence="1 2">
    <name type="scientific">Larkinella rosea</name>
    <dbReference type="NCBI Taxonomy" id="2025312"/>
    <lineage>
        <taxon>Bacteria</taxon>
        <taxon>Pseudomonadati</taxon>
        <taxon>Bacteroidota</taxon>
        <taxon>Cytophagia</taxon>
        <taxon>Cytophagales</taxon>
        <taxon>Spirosomataceae</taxon>
        <taxon>Larkinella</taxon>
    </lineage>
</organism>
<name>A0A3P1BV35_9BACT</name>
<gene>
    <name evidence="1" type="ORF">EHT25_14860</name>
</gene>
<dbReference type="Proteomes" id="UP000271925">
    <property type="component" value="Unassembled WGS sequence"/>
</dbReference>
<accession>A0A3P1BV35</accession>
<dbReference type="AlphaFoldDB" id="A0A3P1BV35"/>
<dbReference type="InterPro" id="IPR036249">
    <property type="entry name" value="Thioredoxin-like_sf"/>
</dbReference>
<proteinExistence type="predicted"/>
<comment type="caution">
    <text evidence="1">The sequence shown here is derived from an EMBL/GenBank/DDBJ whole genome shotgun (WGS) entry which is preliminary data.</text>
</comment>
<reference evidence="1 2" key="1">
    <citation type="submission" date="2018-11" db="EMBL/GenBank/DDBJ databases">
        <authorList>
            <person name="Zhou Z."/>
            <person name="Wang G."/>
        </authorList>
    </citation>
    <scope>NUCLEOTIDE SEQUENCE [LARGE SCALE GENOMIC DNA]</scope>
    <source>
        <strain evidence="1 2">KCTC52004</strain>
    </source>
</reference>